<evidence type="ECO:0000256" key="1">
    <source>
        <dbReference type="SAM" id="Coils"/>
    </source>
</evidence>
<accession>A0A523W156</accession>
<evidence type="ECO:0000313" key="3">
    <source>
        <dbReference type="Proteomes" id="UP000319130"/>
    </source>
</evidence>
<feature type="coiled-coil region" evidence="1">
    <location>
        <begin position="37"/>
        <end position="64"/>
    </location>
</feature>
<comment type="caution">
    <text evidence="2">The sequence shown here is derived from an EMBL/GenBank/DDBJ whole genome shotgun (WGS) entry which is preliminary data.</text>
</comment>
<proteinExistence type="predicted"/>
<gene>
    <name evidence="2" type="ORF">E3J48_06365</name>
</gene>
<evidence type="ECO:0000313" key="2">
    <source>
        <dbReference type="EMBL" id="TET60742.1"/>
    </source>
</evidence>
<dbReference type="AlphaFoldDB" id="A0A523W156"/>
<reference evidence="2 3" key="1">
    <citation type="submission" date="2019-03" db="EMBL/GenBank/DDBJ databases">
        <title>Metabolic potential of uncultured bacteria and archaea associated with petroleum seepage in deep-sea sediments.</title>
        <authorList>
            <person name="Dong X."/>
            <person name="Hubert C."/>
        </authorList>
    </citation>
    <scope>NUCLEOTIDE SEQUENCE [LARGE SCALE GENOMIC DNA]</scope>
    <source>
        <strain evidence="2">E29_bin52</strain>
    </source>
</reference>
<protein>
    <submittedName>
        <fullName evidence="2">Uncharacterized protein</fullName>
    </submittedName>
</protein>
<dbReference type="EMBL" id="SOIZ01000285">
    <property type="protein sequence ID" value="TET60742.1"/>
    <property type="molecule type" value="Genomic_DNA"/>
</dbReference>
<sequence>MRKIARELEVGLSSVHRIVKEKGPQKVQRKITKRMSKTERLKRIQEIERKIAELENKILDIETKKGS</sequence>
<organism evidence="2 3">
    <name type="scientific">Aerophobetes bacterium</name>
    <dbReference type="NCBI Taxonomy" id="2030807"/>
    <lineage>
        <taxon>Bacteria</taxon>
        <taxon>Candidatus Aerophobota</taxon>
    </lineage>
</organism>
<keyword evidence="1" id="KW-0175">Coiled coil</keyword>
<dbReference type="Proteomes" id="UP000319130">
    <property type="component" value="Unassembled WGS sequence"/>
</dbReference>
<name>A0A523W156_UNCAE</name>